<feature type="transmembrane region" description="Helical" evidence="8">
    <location>
        <begin position="78"/>
        <end position="97"/>
    </location>
</feature>
<feature type="transmembrane region" description="Helical" evidence="8">
    <location>
        <begin position="247"/>
        <end position="265"/>
    </location>
</feature>
<dbReference type="InterPro" id="IPR001750">
    <property type="entry name" value="ND/Mrp_TM"/>
</dbReference>
<feature type="transmembrane region" description="Helical" evidence="8">
    <location>
        <begin position="405"/>
        <end position="425"/>
    </location>
</feature>
<dbReference type="GO" id="GO:0016829">
    <property type="term" value="F:lyase activity"/>
    <property type="evidence" value="ECO:0007669"/>
    <property type="project" value="UniProtKB-KW"/>
</dbReference>
<keyword evidence="3" id="KW-1003">Cell membrane</keyword>
<evidence type="ECO:0000256" key="6">
    <source>
        <dbReference type="ARBA" id="ARBA00023136"/>
    </source>
</evidence>
<feature type="transmembrane region" description="Helical" evidence="8">
    <location>
        <begin position="446"/>
        <end position="467"/>
    </location>
</feature>
<evidence type="ECO:0000256" key="2">
    <source>
        <dbReference type="ARBA" id="ARBA00005346"/>
    </source>
</evidence>
<sequence>MMTTLLLAVALLWPLCVAAGAVWHAYRTPPAQRRYCSWLWVSAAWPALLLAYMAEGRWVLEAWMLGGWWELNALSRPWLAFSALLWSLAALHARGYFAAEEALARGGDDDAQRRLQRLTLLWPLALLGNVLLILAQDIASFYLGFALMTFAAYALVVHSGSAEARLGARAYLILAVLGEGLILGGLLWAAGSIDTLTLEGVREAIARSEHGAWMALLLWLGFGVKAGVVGLHVWLPLAHPVAPAPASAVLSGAMIKAGLLGWLNVLPLGESGLAPELVLLGQAMMALGLAAAFGAALYGVWQRHPKAVLAYSSISQMGMLTALVGTGLTVPQAWLLLLPGLVLFAAHHALAKGALFMGTSISEHMPRWRVPLLFALMALPGVSLTGALAAGLVSKWGVKSVLYDAQLTTLVLLLTWAAVGTSLLVSVCLWRQWQLRKSGGSHPMQWGAWLAAVVAALATPLWLPLYGSEVPPLAEWAGIVWPFPVGLLALVVALSLHQRVKVSPPPAGDLWWLYAPLAGYALQGCQRFSDALGRVKAASVAHSLAFERTVMQLLRHSLRAEPWLRQHGSGLMMAMAVLLALLLMWEGRA</sequence>
<feature type="transmembrane region" description="Helical" evidence="8">
    <location>
        <begin position="118"/>
        <end position="135"/>
    </location>
</feature>
<feature type="transmembrane region" description="Helical" evidence="8">
    <location>
        <begin position="479"/>
        <end position="496"/>
    </location>
</feature>
<evidence type="ECO:0000256" key="3">
    <source>
        <dbReference type="ARBA" id="ARBA00022475"/>
    </source>
</evidence>
<protein>
    <submittedName>
        <fullName evidence="10">Formate hydrogenlyase subunit 3/Multisubunit Na+/H+ antiporter, MnhD subunit</fullName>
    </submittedName>
</protein>
<feature type="transmembrane region" description="Helical" evidence="8">
    <location>
        <begin position="334"/>
        <end position="351"/>
    </location>
</feature>
<comment type="similarity">
    <text evidence="2">Belongs to the CPA3 antiporters (TC 2.A.63) subunit D family.</text>
</comment>
<feature type="transmembrane region" description="Helical" evidence="8">
    <location>
        <begin position="170"/>
        <end position="191"/>
    </location>
</feature>
<feature type="transmembrane region" description="Helical" evidence="8">
    <location>
        <begin position="211"/>
        <end position="235"/>
    </location>
</feature>
<dbReference type="GeneID" id="97277801"/>
<reference evidence="10 11" key="1">
    <citation type="submission" date="2016-11" db="EMBL/GenBank/DDBJ databases">
        <authorList>
            <person name="Jaros S."/>
            <person name="Januszkiewicz K."/>
            <person name="Wedrychowicz H."/>
        </authorList>
    </citation>
    <scope>NUCLEOTIDE SEQUENCE [LARGE SCALE GENOMIC DNA]</scope>
    <source>
        <strain evidence="10 11">ACAM 239</strain>
    </source>
</reference>
<evidence type="ECO:0000256" key="8">
    <source>
        <dbReference type="SAM" id="Phobius"/>
    </source>
</evidence>
<feature type="transmembrane region" description="Helical" evidence="8">
    <location>
        <begin position="38"/>
        <end position="58"/>
    </location>
</feature>
<dbReference type="PANTHER" id="PTHR42703:SF1">
    <property type="entry name" value="NA(+)_H(+) ANTIPORTER SUBUNIT D1"/>
    <property type="match status" value="1"/>
</dbReference>
<evidence type="ECO:0000256" key="1">
    <source>
        <dbReference type="ARBA" id="ARBA00004651"/>
    </source>
</evidence>
<gene>
    <name evidence="10" type="ORF">SAMN05878438_2224</name>
</gene>
<keyword evidence="4 7" id="KW-0812">Transmembrane</keyword>
<comment type="subcellular location">
    <subcellularLocation>
        <location evidence="1">Cell membrane</location>
        <topology evidence="1">Multi-pass membrane protein</topology>
    </subcellularLocation>
    <subcellularLocation>
        <location evidence="7">Membrane</location>
        <topology evidence="7">Multi-pass membrane protein</topology>
    </subcellularLocation>
</comment>
<evidence type="ECO:0000256" key="4">
    <source>
        <dbReference type="ARBA" id="ARBA00022692"/>
    </source>
</evidence>
<feature type="transmembrane region" description="Helical" evidence="8">
    <location>
        <begin position="372"/>
        <end position="393"/>
    </location>
</feature>
<organism evidence="10 11">
    <name type="scientific">Vreelandella aquamarina</name>
    <dbReference type="NCBI Taxonomy" id="77097"/>
    <lineage>
        <taxon>Bacteria</taxon>
        <taxon>Pseudomonadati</taxon>
        <taxon>Pseudomonadota</taxon>
        <taxon>Gammaproteobacteria</taxon>
        <taxon>Oceanospirillales</taxon>
        <taxon>Halomonadaceae</taxon>
        <taxon>Vreelandella</taxon>
    </lineage>
</organism>
<keyword evidence="10" id="KW-0456">Lyase</keyword>
<feature type="domain" description="NADH:quinone oxidoreductase/Mrp antiporter transmembrane" evidence="9">
    <location>
        <begin position="135"/>
        <end position="415"/>
    </location>
</feature>
<keyword evidence="6 8" id="KW-0472">Membrane</keyword>
<evidence type="ECO:0000313" key="10">
    <source>
        <dbReference type="EMBL" id="SIN67556.1"/>
    </source>
</evidence>
<evidence type="ECO:0000256" key="7">
    <source>
        <dbReference type="RuleBase" id="RU000320"/>
    </source>
</evidence>
<dbReference type="InterPro" id="IPR050586">
    <property type="entry name" value="CPA3_Na-H_Antiporter_D"/>
</dbReference>
<evidence type="ECO:0000259" key="9">
    <source>
        <dbReference type="Pfam" id="PF00361"/>
    </source>
</evidence>
<proteinExistence type="inferred from homology"/>
<feature type="transmembrane region" description="Helical" evidence="8">
    <location>
        <begin position="308"/>
        <end position="328"/>
    </location>
</feature>
<feature type="transmembrane region" description="Helical" evidence="8">
    <location>
        <begin position="277"/>
        <end position="301"/>
    </location>
</feature>
<dbReference type="RefSeq" id="WP_083602196.1">
    <property type="nucleotide sequence ID" value="NZ_BJOI01000055.1"/>
</dbReference>
<dbReference type="AlphaFoldDB" id="A0A1N6FFA1"/>
<feature type="transmembrane region" description="Helical" evidence="8">
    <location>
        <begin position="568"/>
        <end position="585"/>
    </location>
</feature>
<evidence type="ECO:0000256" key="5">
    <source>
        <dbReference type="ARBA" id="ARBA00022989"/>
    </source>
</evidence>
<keyword evidence="5 8" id="KW-1133">Transmembrane helix</keyword>
<feature type="transmembrane region" description="Helical" evidence="8">
    <location>
        <begin position="141"/>
        <end position="158"/>
    </location>
</feature>
<dbReference type="EMBL" id="FSQX01000001">
    <property type="protein sequence ID" value="SIN67556.1"/>
    <property type="molecule type" value="Genomic_DNA"/>
</dbReference>
<dbReference type="Proteomes" id="UP000185024">
    <property type="component" value="Unassembled WGS sequence"/>
</dbReference>
<evidence type="ECO:0000313" key="11">
    <source>
        <dbReference type="Proteomes" id="UP000185024"/>
    </source>
</evidence>
<dbReference type="Pfam" id="PF00361">
    <property type="entry name" value="Proton_antipo_M"/>
    <property type="match status" value="1"/>
</dbReference>
<feature type="transmembrane region" description="Helical" evidence="8">
    <location>
        <begin position="6"/>
        <end position="26"/>
    </location>
</feature>
<dbReference type="GO" id="GO:0005886">
    <property type="term" value="C:plasma membrane"/>
    <property type="evidence" value="ECO:0007669"/>
    <property type="project" value="UniProtKB-SubCell"/>
</dbReference>
<dbReference type="PANTHER" id="PTHR42703">
    <property type="entry name" value="NADH DEHYDROGENASE"/>
    <property type="match status" value="1"/>
</dbReference>
<name>A0A1N6FFA1_9GAMM</name>
<accession>A0A1N6FFA1</accession>